<keyword evidence="3" id="KW-1185">Reference proteome</keyword>
<reference evidence="2 3" key="1">
    <citation type="submission" date="2019-05" db="EMBL/GenBank/DDBJ databases">
        <title>Emergence of the Ug99 lineage of the wheat stem rust pathogen through somatic hybridization.</title>
        <authorList>
            <person name="Li F."/>
            <person name="Upadhyaya N.M."/>
            <person name="Sperschneider J."/>
            <person name="Matny O."/>
            <person name="Nguyen-Phuc H."/>
            <person name="Mago R."/>
            <person name="Raley C."/>
            <person name="Miller M.E."/>
            <person name="Silverstein K.A.T."/>
            <person name="Henningsen E."/>
            <person name="Hirsch C.D."/>
            <person name="Visser B."/>
            <person name="Pretorius Z.A."/>
            <person name="Steffenson B.J."/>
            <person name="Schwessinger B."/>
            <person name="Dodds P.N."/>
            <person name="Figueroa M."/>
        </authorList>
    </citation>
    <scope>NUCLEOTIDE SEQUENCE [LARGE SCALE GENOMIC DNA]</scope>
    <source>
        <strain evidence="2">21-0</strain>
    </source>
</reference>
<feature type="region of interest" description="Disordered" evidence="1">
    <location>
        <begin position="117"/>
        <end position="146"/>
    </location>
</feature>
<dbReference type="Proteomes" id="UP000324748">
    <property type="component" value="Unassembled WGS sequence"/>
</dbReference>
<sequence>MLSDTTSNIKRIRSIFMKDQSPGPTERTLACAHLSPLVQTSLPANVGSNQPSLPIAVRNRQDRTLMLFDNFVVEGGNESTFCLRPAPASKVADREAYRLVSKKRKIDLNLSLGLPGLGQDANSSPNSSISRYPRCNPFGKSASPIL</sequence>
<name>A0A5B0LY03_PUCGR</name>
<evidence type="ECO:0000313" key="3">
    <source>
        <dbReference type="Proteomes" id="UP000324748"/>
    </source>
</evidence>
<comment type="caution">
    <text evidence="2">The sequence shown here is derived from an EMBL/GenBank/DDBJ whole genome shotgun (WGS) entry which is preliminary data.</text>
</comment>
<protein>
    <submittedName>
        <fullName evidence="2">Uncharacterized protein</fullName>
    </submittedName>
</protein>
<evidence type="ECO:0000313" key="2">
    <source>
        <dbReference type="EMBL" id="KAA1069325.1"/>
    </source>
</evidence>
<gene>
    <name evidence="2" type="ORF">PGT21_021075</name>
</gene>
<proteinExistence type="predicted"/>
<dbReference type="AlphaFoldDB" id="A0A5B0LY03"/>
<accession>A0A5B0LY03</accession>
<evidence type="ECO:0000256" key="1">
    <source>
        <dbReference type="SAM" id="MobiDB-lite"/>
    </source>
</evidence>
<feature type="compositionally biased region" description="Polar residues" evidence="1">
    <location>
        <begin position="120"/>
        <end position="130"/>
    </location>
</feature>
<organism evidence="2 3">
    <name type="scientific">Puccinia graminis f. sp. tritici</name>
    <dbReference type="NCBI Taxonomy" id="56615"/>
    <lineage>
        <taxon>Eukaryota</taxon>
        <taxon>Fungi</taxon>
        <taxon>Dikarya</taxon>
        <taxon>Basidiomycota</taxon>
        <taxon>Pucciniomycotina</taxon>
        <taxon>Pucciniomycetes</taxon>
        <taxon>Pucciniales</taxon>
        <taxon>Pucciniaceae</taxon>
        <taxon>Puccinia</taxon>
    </lineage>
</organism>
<dbReference type="EMBL" id="VSWC01000183">
    <property type="protein sequence ID" value="KAA1069325.1"/>
    <property type="molecule type" value="Genomic_DNA"/>
</dbReference>